<proteinExistence type="predicted"/>
<protein>
    <submittedName>
        <fullName evidence="1">Uncharacterized protein</fullName>
    </submittedName>
</protein>
<organism evidence="1 2">
    <name type="scientific">Entomophthora muscae</name>
    <dbReference type="NCBI Taxonomy" id="34485"/>
    <lineage>
        <taxon>Eukaryota</taxon>
        <taxon>Fungi</taxon>
        <taxon>Fungi incertae sedis</taxon>
        <taxon>Zoopagomycota</taxon>
        <taxon>Entomophthoromycotina</taxon>
        <taxon>Entomophthoromycetes</taxon>
        <taxon>Entomophthorales</taxon>
        <taxon>Entomophthoraceae</taxon>
        <taxon>Entomophthora</taxon>
    </lineage>
</organism>
<dbReference type="Proteomes" id="UP001165960">
    <property type="component" value="Unassembled WGS sequence"/>
</dbReference>
<name>A0ACC2UEL4_9FUNG</name>
<reference evidence="1" key="1">
    <citation type="submission" date="2022-04" db="EMBL/GenBank/DDBJ databases">
        <title>Genome of the entomopathogenic fungus Entomophthora muscae.</title>
        <authorList>
            <person name="Elya C."/>
            <person name="Lovett B.R."/>
            <person name="Lee E."/>
            <person name="Macias A.M."/>
            <person name="Hajek A.E."/>
            <person name="De Bivort B.L."/>
            <person name="Kasson M.T."/>
            <person name="De Fine Licht H.H."/>
            <person name="Stajich J.E."/>
        </authorList>
    </citation>
    <scope>NUCLEOTIDE SEQUENCE</scope>
    <source>
        <strain evidence="1">Berkeley</strain>
    </source>
</reference>
<sequence>MSVTTPCSSTPAAAASQDYWAKPMNNYNDNSTYQAEINVIPCKFLKEQAKELSAHFKHEFHIADFGCSHGKNSMECIKSAFDGHIGSPSFIRVYLNDLPSNDFGQVFKCLNDPAISINRHPLALKANISTCVNGLSFSNQCFPSDHLHLSLSFNCLHWLENPVHLSKALFTKSSRVTLEEAKTLSKDAHTQFVSFLKSRAQELKQGGRLVVSFLKEGPVLRVLESLWFSYIESQGYDPQDFTNIVLPAYYRSDDEVQQGIDEVQTEFRTLAKQTYCDTKNAIDASMLRSVAFNSILSGLHNTRKLDSLAKCEQFLDGFFNSFTSIEGVTEYHLIVFERI</sequence>
<accession>A0ACC2UEL4</accession>
<keyword evidence="2" id="KW-1185">Reference proteome</keyword>
<dbReference type="EMBL" id="QTSX02000792">
    <property type="protein sequence ID" value="KAJ9084971.1"/>
    <property type="molecule type" value="Genomic_DNA"/>
</dbReference>
<comment type="caution">
    <text evidence="1">The sequence shown here is derived from an EMBL/GenBank/DDBJ whole genome shotgun (WGS) entry which is preliminary data.</text>
</comment>
<evidence type="ECO:0000313" key="1">
    <source>
        <dbReference type="EMBL" id="KAJ9084971.1"/>
    </source>
</evidence>
<evidence type="ECO:0000313" key="2">
    <source>
        <dbReference type="Proteomes" id="UP001165960"/>
    </source>
</evidence>
<gene>
    <name evidence="1" type="ORF">DSO57_1018700</name>
</gene>